<evidence type="ECO:0000256" key="1">
    <source>
        <dbReference type="ARBA" id="ARBA00001971"/>
    </source>
</evidence>
<comment type="similarity">
    <text evidence="2 3">Belongs to the cytochrome P450 family.</text>
</comment>
<organism evidence="4 5">
    <name type="scientific">Mycobacterium paraterrae</name>
    <dbReference type="NCBI Taxonomy" id="577492"/>
    <lineage>
        <taxon>Bacteria</taxon>
        <taxon>Bacillati</taxon>
        <taxon>Actinomycetota</taxon>
        <taxon>Actinomycetes</taxon>
        <taxon>Mycobacteriales</taxon>
        <taxon>Mycobacteriaceae</taxon>
        <taxon>Mycobacterium</taxon>
    </lineage>
</organism>
<dbReference type="InterPro" id="IPR001128">
    <property type="entry name" value="Cyt_P450"/>
</dbReference>
<proteinExistence type="inferred from homology"/>
<gene>
    <name evidence="4" type="ORF">MKK62_01005</name>
</gene>
<keyword evidence="3" id="KW-0479">Metal-binding</keyword>
<dbReference type="PROSITE" id="PS00086">
    <property type="entry name" value="CYTOCHROME_P450"/>
    <property type="match status" value="1"/>
</dbReference>
<dbReference type="PANTHER" id="PTHR24305">
    <property type="entry name" value="CYTOCHROME P450"/>
    <property type="match status" value="1"/>
</dbReference>
<protein>
    <submittedName>
        <fullName evidence="4">Cytochrome P450</fullName>
    </submittedName>
</protein>
<dbReference type="SUPFAM" id="SSF48264">
    <property type="entry name" value="Cytochrome P450"/>
    <property type="match status" value="1"/>
</dbReference>
<dbReference type="PRINTS" id="PR00463">
    <property type="entry name" value="EP450I"/>
</dbReference>
<evidence type="ECO:0000313" key="4">
    <source>
        <dbReference type="EMBL" id="UMB69973.1"/>
    </source>
</evidence>
<dbReference type="RefSeq" id="WP_240261703.1">
    <property type="nucleotide sequence ID" value="NZ_CP092488.2"/>
</dbReference>
<dbReference type="InterPro" id="IPR036396">
    <property type="entry name" value="Cyt_P450_sf"/>
</dbReference>
<dbReference type="InterPro" id="IPR002401">
    <property type="entry name" value="Cyt_P450_E_grp-I"/>
</dbReference>
<keyword evidence="3" id="KW-0408">Iron</keyword>
<dbReference type="Proteomes" id="UP001055336">
    <property type="component" value="Chromosome"/>
</dbReference>
<keyword evidence="3" id="KW-0349">Heme</keyword>
<dbReference type="CDD" id="cd11068">
    <property type="entry name" value="CYP120A1"/>
    <property type="match status" value="1"/>
</dbReference>
<keyword evidence="3" id="KW-0560">Oxidoreductase</keyword>
<dbReference type="InterPro" id="IPR017972">
    <property type="entry name" value="Cyt_P450_CS"/>
</dbReference>
<dbReference type="Pfam" id="PF00067">
    <property type="entry name" value="p450"/>
    <property type="match status" value="1"/>
</dbReference>
<keyword evidence="5" id="KW-1185">Reference proteome</keyword>
<dbReference type="PANTHER" id="PTHR24305:SF166">
    <property type="entry name" value="CYTOCHROME P450 12A4, MITOCHONDRIAL-RELATED"/>
    <property type="match status" value="1"/>
</dbReference>
<dbReference type="PRINTS" id="PR00385">
    <property type="entry name" value="P450"/>
</dbReference>
<reference evidence="4" key="1">
    <citation type="submission" date="2022-08" db="EMBL/GenBank/DDBJ databases">
        <title>Whole genome sequencing of non-tuberculosis mycobacteria type-strains.</title>
        <authorList>
            <person name="Igarashi Y."/>
            <person name="Osugi A."/>
            <person name="Mitarai S."/>
        </authorList>
    </citation>
    <scope>NUCLEOTIDE SEQUENCE</scope>
    <source>
        <strain evidence="4">DSM 45127</strain>
    </source>
</reference>
<evidence type="ECO:0000256" key="3">
    <source>
        <dbReference type="RuleBase" id="RU000461"/>
    </source>
</evidence>
<evidence type="ECO:0000256" key="2">
    <source>
        <dbReference type="ARBA" id="ARBA00010617"/>
    </source>
</evidence>
<evidence type="ECO:0000313" key="5">
    <source>
        <dbReference type="Proteomes" id="UP001055336"/>
    </source>
</evidence>
<keyword evidence="3" id="KW-0503">Monooxygenase</keyword>
<sequence length="497" mass="55536">MTTESMRCAEVAAGASVVYKLGQRRVIETRDLPHPPFRVPFLGDVLGLNPRTPFQSSLPQTAKLGPISVRKMLGTEMVAVSGLDLVAEVHDETRFGKYVGHHLTPLREVIGDALITVDTDNPNWRVAHDILKPAFSREAMQGYHAIMLRAIREMLDYWDRAAVAGRRVDVTADTTRLALESIGRAGFGYSFGSFERRRPHRFIAAMNRMLKYASWSTFPPFTRLLRPGIRRSGVVMGRIVDDVIQARRNGAGPATPDLLDLMLTSTHPVTGRRLDPVNIRQQVITFIVAGHETTSGALSFALYYLTQNPDVLARAKAEVDTLWGTSDDPQPEYGDVAKLRYVRAVLDESLRLWPTAPGYLRVARKDTVLGGRYRIKKGQWVLVVLPLVQRDPRVWPEPERFDPDRFAPGQMKSRAHAYKPFGTGQRACIGRQFALHEAVLTLAMILHRYDLTPDSDYRLTVSESITLKPSGFHVGVTRRAAASRVQPLDIEGGRLSA</sequence>
<accession>A0ABY3VKN2</accession>
<dbReference type="Gene3D" id="1.10.630.10">
    <property type="entry name" value="Cytochrome P450"/>
    <property type="match status" value="1"/>
</dbReference>
<name>A0ABY3VKN2_9MYCO</name>
<dbReference type="EMBL" id="CP092488">
    <property type="protein sequence ID" value="UMB69973.1"/>
    <property type="molecule type" value="Genomic_DNA"/>
</dbReference>
<comment type="cofactor">
    <cofactor evidence="1">
        <name>heme</name>
        <dbReference type="ChEBI" id="CHEBI:30413"/>
    </cofactor>
</comment>
<dbReference type="InterPro" id="IPR050121">
    <property type="entry name" value="Cytochrome_P450_monoxygenase"/>
</dbReference>